<sequence>MFKNIIAIFIGVTLAGLALLTIYDVYSNATAKAIVHEMESIEELAVQDALTNQKRLKGKAANAFNLCKVRASEDFGDKLEIIEVVKESPTYISFMLKHNDKRLHVQCSVAYDSNAIESFIVL</sequence>
<name>A0A1I1T8A6_9GAMM</name>
<accession>A0A1I1T8A6</accession>
<dbReference type="EMBL" id="FOLO01000067">
    <property type="protein sequence ID" value="SFD54822.1"/>
    <property type="molecule type" value="Genomic_DNA"/>
</dbReference>
<keyword evidence="1" id="KW-1133">Transmembrane helix</keyword>
<protein>
    <submittedName>
        <fullName evidence="2">Uncharacterized protein</fullName>
    </submittedName>
</protein>
<keyword evidence="1" id="KW-0812">Transmembrane</keyword>
<keyword evidence="1" id="KW-0472">Membrane</keyword>
<organism evidence="2 3">
    <name type="scientific">Pseudoalteromonas denitrificans DSM 6059</name>
    <dbReference type="NCBI Taxonomy" id="1123010"/>
    <lineage>
        <taxon>Bacteria</taxon>
        <taxon>Pseudomonadati</taxon>
        <taxon>Pseudomonadota</taxon>
        <taxon>Gammaproteobacteria</taxon>
        <taxon>Alteromonadales</taxon>
        <taxon>Pseudoalteromonadaceae</taxon>
        <taxon>Pseudoalteromonas</taxon>
    </lineage>
</organism>
<feature type="transmembrane region" description="Helical" evidence="1">
    <location>
        <begin position="6"/>
        <end position="26"/>
    </location>
</feature>
<dbReference type="Proteomes" id="UP000198862">
    <property type="component" value="Unassembled WGS sequence"/>
</dbReference>
<dbReference type="STRING" id="1123010.SAMN02745724_04815"/>
<proteinExistence type="predicted"/>
<reference evidence="2 3" key="1">
    <citation type="submission" date="2016-10" db="EMBL/GenBank/DDBJ databases">
        <authorList>
            <person name="de Groot N.N."/>
        </authorList>
    </citation>
    <scope>NUCLEOTIDE SEQUENCE [LARGE SCALE GENOMIC DNA]</scope>
    <source>
        <strain evidence="2 3">DSM 6059</strain>
    </source>
</reference>
<dbReference type="RefSeq" id="WP_091990812.1">
    <property type="nucleotide sequence ID" value="NZ_FOLO01000067.1"/>
</dbReference>
<evidence type="ECO:0000313" key="3">
    <source>
        <dbReference type="Proteomes" id="UP000198862"/>
    </source>
</evidence>
<gene>
    <name evidence="2" type="ORF">SAMN02745724_04815</name>
</gene>
<evidence type="ECO:0000313" key="2">
    <source>
        <dbReference type="EMBL" id="SFD54822.1"/>
    </source>
</evidence>
<evidence type="ECO:0000256" key="1">
    <source>
        <dbReference type="SAM" id="Phobius"/>
    </source>
</evidence>
<keyword evidence="3" id="KW-1185">Reference proteome</keyword>
<dbReference type="AlphaFoldDB" id="A0A1I1T8A6"/>